<organism evidence="1 2">
    <name type="scientific">Panagrolaimus davidi</name>
    <dbReference type="NCBI Taxonomy" id="227884"/>
    <lineage>
        <taxon>Eukaryota</taxon>
        <taxon>Metazoa</taxon>
        <taxon>Ecdysozoa</taxon>
        <taxon>Nematoda</taxon>
        <taxon>Chromadorea</taxon>
        <taxon>Rhabditida</taxon>
        <taxon>Tylenchina</taxon>
        <taxon>Panagrolaimomorpha</taxon>
        <taxon>Panagrolaimoidea</taxon>
        <taxon>Panagrolaimidae</taxon>
        <taxon>Panagrolaimus</taxon>
    </lineage>
</organism>
<dbReference type="AlphaFoldDB" id="A0A914PHZ1"/>
<accession>A0A914PHZ1</accession>
<evidence type="ECO:0000313" key="1">
    <source>
        <dbReference type="Proteomes" id="UP000887578"/>
    </source>
</evidence>
<evidence type="ECO:0000313" key="2">
    <source>
        <dbReference type="WBParaSite" id="PDA_v2.g1747.t1"/>
    </source>
</evidence>
<dbReference type="WBParaSite" id="PDA_v2.g1747.t1">
    <property type="protein sequence ID" value="PDA_v2.g1747.t1"/>
    <property type="gene ID" value="PDA_v2.g1747"/>
</dbReference>
<keyword evidence="1" id="KW-1185">Reference proteome</keyword>
<dbReference type="Proteomes" id="UP000887578">
    <property type="component" value="Unplaced"/>
</dbReference>
<proteinExistence type="predicted"/>
<sequence length="256" mass="30281">MIVLGLVNSFENDEKILYLNLMAELLLIPTVINKEETLRVRRKRPYRDIIKKNDVERTSNISVNERSSLSITTTIPTNSLNPVTFDIVKYRENGTFNKRLLLFTSNERKQCYEYYSLHSRSSYRCIECKKERNFVDIKYSVNDEGRKTFHFNTPQHHICEPFDYSPTNYGPSLIVKSPNFMLTEHKYNGRFFPKVIILDENDKNFKAELQYSKPMKVYYCFRCRKQKTNFTARIIDFEGNDAIEIGCSKHVCMNKI</sequence>
<protein>
    <submittedName>
        <fullName evidence="2">Uncharacterized protein</fullName>
    </submittedName>
</protein>
<reference evidence="2" key="1">
    <citation type="submission" date="2022-11" db="UniProtKB">
        <authorList>
            <consortium name="WormBaseParasite"/>
        </authorList>
    </citation>
    <scope>IDENTIFICATION</scope>
</reference>
<name>A0A914PHZ1_9BILA</name>